<dbReference type="RefSeq" id="XP_015185288.1">
    <property type="nucleotide sequence ID" value="XM_015329802.1"/>
</dbReference>
<dbReference type="Proteomes" id="UP000694924">
    <property type="component" value="Unplaced"/>
</dbReference>
<proteinExistence type="predicted"/>
<protein>
    <submittedName>
        <fullName evidence="3">Uncharacterized protein LOC107071096</fullName>
    </submittedName>
</protein>
<keyword evidence="1" id="KW-0472">Membrane</keyword>
<keyword evidence="1" id="KW-1133">Transmembrane helix</keyword>
<evidence type="ECO:0000256" key="1">
    <source>
        <dbReference type="SAM" id="Phobius"/>
    </source>
</evidence>
<organism evidence="2 3">
    <name type="scientific">Polistes dominula</name>
    <name type="common">European paper wasp</name>
    <name type="synonym">Vespa dominula</name>
    <dbReference type="NCBI Taxonomy" id="743375"/>
    <lineage>
        <taxon>Eukaryota</taxon>
        <taxon>Metazoa</taxon>
        <taxon>Ecdysozoa</taxon>
        <taxon>Arthropoda</taxon>
        <taxon>Hexapoda</taxon>
        <taxon>Insecta</taxon>
        <taxon>Pterygota</taxon>
        <taxon>Neoptera</taxon>
        <taxon>Endopterygota</taxon>
        <taxon>Hymenoptera</taxon>
        <taxon>Apocrita</taxon>
        <taxon>Aculeata</taxon>
        <taxon>Vespoidea</taxon>
        <taxon>Vespidae</taxon>
        <taxon>Polistinae</taxon>
        <taxon>Polistini</taxon>
        <taxon>Polistes</taxon>
    </lineage>
</organism>
<keyword evidence="1" id="KW-0812">Transmembrane</keyword>
<keyword evidence="2" id="KW-1185">Reference proteome</keyword>
<reference evidence="3" key="1">
    <citation type="submission" date="2025-08" db="UniProtKB">
        <authorList>
            <consortium name="RefSeq"/>
        </authorList>
    </citation>
    <scope>IDENTIFICATION</scope>
    <source>
        <tissue evidence="3">Whole body</tissue>
    </source>
</reference>
<evidence type="ECO:0000313" key="2">
    <source>
        <dbReference type="Proteomes" id="UP000694924"/>
    </source>
</evidence>
<evidence type="ECO:0000313" key="3">
    <source>
        <dbReference type="RefSeq" id="XP_015185288.1"/>
    </source>
</evidence>
<gene>
    <name evidence="3" type="primary">LOC107071096</name>
</gene>
<dbReference type="GeneID" id="107071096"/>
<sequence>MTLFLIMPFFPFFMDIIIPLNESRSLNPIFKSEYYIDEDQHFFSIYFHMSIVIVTGITVLISNDVLLLLLNSHVCGLFTAVGFRLEHLLKDQIGPQILLNHQSRRMCFEHIVRTIEIHKKALELIVIVYKTSTEGFRYIAFTAAQIVHIFCMCYPGQKLIDYSTDIHVKALVIQS</sequence>
<accession>A0ABM1IYK1</accession>
<feature type="transmembrane region" description="Helical" evidence="1">
    <location>
        <begin position="6"/>
        <end position="21"/>
    </location>
</feature>
<feature type="transmembrane region" description="Helical" evidence="1">
    <location>
        <begin position="42"/>
        <end position="61"/>
    </location>
</feature>
<name>A0ABM1IYK1_POLDO</name>